<dbReference type="GO" id="GO:0016042">
    <property type="term" value="P:lipid catabolic process"/>
    <property type="evidence" value="ECO:0007669"/>
    <property type="project" value="InterPro"/>
</dbReference>
<keyword evidence="1" id="KW-0378">Hydrolase</keyword>
<sequence length="447" mass="46457">MGGTRVRTRYGRFGGALAAVVAVLATLAPVSPPAHAAPAPSVAPDPFFTYAGSTPLRELAPGTVLKTRTLPYRVAGVPLPLRVVQIVFRTTDQQGRAVAGVTSVIKPLTGTTSRVISYQSFYDSLDPEHGPSRAIAGSTAPGAMAAHVETVLMAAFLLRGYAIVMADTEGPTADFAAGPEYGRVTLDSIRAALRTPATGIAPAAKVGLVGYSGGAIATNWAAVLAPSYAPDVDRRLVGAAEGGVLVRPAANLRYVDGSRIWAGVIPMAVVGVARGFGIDLMPYLSDEGRRIYARLEKAPIIEVLGAYPGLTWADLTQPAYADPASIPAFVRTVNQLNLGTRPNPTVPMFIGQGTGGQLEGTRGDRPGLGKGDGVMLAGDVRSLARKYCAGGVDVVHREYPLSHFTSVPLWLPDAIAWLGARFAGRPAPDNCASIPAGNPLTPLAPAR</sequence>
<dbReference type="PANTHER" id="PTHR34853:SF1">
    <property type="entry name" value="LIPASE 5"/>
    <property type="match status" value="1"/>
</dbReference>
<dbReference type="Proteomes" id="UP000030300">
    <property type="component" value="Chromosome"/>
</dbReference>
<dbReference type="Gene3D" id="3.40.50.1820">
    <property type="entry name" value="alpha/beta hydrolase"/>
    <property type="match status" value="1"/>
</dbReference>
<dbReference type="InterPro" id="IPR029058">
    <property type="entry name" value="AB_hydrolase_fold"/>
</dbReference>
<dbReference type="PIRSF" id="PIRSF029171">
    <property type="entry name" value="Esterase_LipA"/>
    <property type="match status" value="1"/>
</dbReference>
<dbReference type="SUPFAM" id="SSF53474">
    <property type="entry name" value="alpha/beta-Hydrolases"/>
    <property type="match status" value="1"/>
</dbReference>
<dbReference type="EC" id="3.1.1.3" evidence="1"/>
<evidence type="ECO:0000313" key="2">
    <source>
        <dbReference type="Proteomes" id="UP000030300"/>
    </source>
</evidence>
<dbReference type="EMBL" id="CP009896">
    <property type="protein sequence ID" value="AIY19842.2"/>
    <property type="molecule type" value="Genomic_DNA"/>
</dbReference>
<keyword evidence="2" id="KW-1185">Reference proteome</keyword>
<dbReference type="OrthoDB" id="9798122at2"/>
<accession>A0A0A1DT90</accession>
<dbReference type="STRING" id="2045.KR76_10015"/>
<evidence type="ECO:0000313" key="1">
    <source>
        <dbReference type="EMBL" id="AIY19842.2"/>
    </source>
</evidence>
<dbReference type="RefSeq" id="WP_052138435.1">
    <property type="nucleotide sequence ID" value="NZ_BJMC01000008.1"/>
</dbReference>
<dbReference type="Pfam" id="PF03583">
    <property type="entry name" value="LIP"/>
    <property type="match status" value="1"/>
</dbReference>
<proteinExistence type="predicted"/>
<dbReference type="KEGG" id="psim:KR76_10015"/>
<protein>
    <submittedName>
        <fullName evidence="1">Lipase 1</fullName>
        <ecNumber evidence="1">3.1.1.3</ecNumber>
    </submittedName>
</protein>
<dbReference type="GeneID" id="96609234"/>
<dbReference type="AlphaFoldDB" id="A0A0A1DT90"/>
<dbReference type="Gene3D" id="1.10.260.130">
    <property type="match status" value="1"/>
</dbReference>
<dbReference type="PANTHER" id="PTHR34853">
    <property type="match status" value="1"/>
</dbReference>
<dbReference type="HOGENOM" id="CLU_029538_5_0_11"/>
<gene>
    <name evidence="1" type="ORF">KR76_10015</name>
</gene>
<dbReference type="InterPro" id="IPR005152">
    <property type="entry name" value="Lipase_secreted"/>
</dbReference>
<dbReference type="eggNOG" id="COG1073">
    <property type="taxonomic scope" value="Bacteria"/>
</dbReference>
<name>A0A0A1DT90_NOCSI</name>
<reference evidence="1 2" key="1">
    <citation type="journal article" date="2015" name="Genome Announc.">
        <title>Complete Genome Sequence of Steroid-Transforming Nocardioides simplex VKM Ac-2033D.</title>
        <authorList>
            <person name="Shtratnikova V.Y."/>
            <person name="Schelkunov M.I."/>
            <person name="Pekov Y.A."/>
            <person name="Fokina V.V."/>
            <person name="Logacheva M.D."/>
            <person name="Sokolov S.L."/>
            <person name="Bragin E.Y."/>
            <person name="Ashapkin V.V."/>
            <person name="Donova M.V."/>
        </authorList>
    </citation>
    <scope>NUCLEOTIDE SEQUENCE [LARGE SCALE GENOMIC DNA]</scope>
    <source>
        <strain evidence="1 2">VKM Ac-2033D</strain>
    </source>
</reference>
<dbReference type="GO" id="GO:0004806">
    <property type="term" value="F:triacylglycerol lipase activity"/>
    <property type="evidence" value="ECO:0007669"/>
    <property type="project" value="UniProtKB-EC"/>
</dbReference>
<organism evidence="1 2">
    <name type="scientific">Nocardioides simplex</name>
    <name type="common">Arthrobacter simplex</name>
    <dbReference type="NCBI Taxonomy" id="2045"/>
    <lineage>
        <taxon>Bacteria</taxon>
        <taxon>Bacillati</taxon>
        <taxon>Actinomycetota</taxon>
        <taxon>Actinomycetes</taxon>
        <taxon>Propionibacteriales</taxon>
        <taxon>Nocardioidaceae</taxon>
        <taxon>Pimelobacter</taxon>
    </lineage>
</organism>